<organism evidence="2 3">
    <name type="scientific">Catenulispora pinistramenti</name>
    <dbReference type="NCBI Taxonomy" id="2705254"/>
    <lineage>
        <taxon>Bacteria</taxon>
        <taxon>Bacillati</taxon>
        <taxon>Actinomycetota</taxon>
        <taxon>Actinomycetes</taxon>
        <taxon>Catenulisporales</taxon>
        <taxon>Catenulisporaceae</taxon>
        <taxon>Catenulispora</taxon>
    </lineage>
</organism>
<feature type="repeat" description="TPR" evidence="1">
    <location>
        <begin position="217"/>
        <end position="250"/>
    </location>
</feature>
<sequence>MANIGEAGGGGSDRDHAELEVRRCRANLASGDLAHAAVHLGRALAHEPAAESAYACLGELADAAGSFEAACELFKGDGTSVAPGNAAAITALLPGQGRVSDAVELLGALVAANPAKPWAAAPWFSPDLALSLPEISIGQAVTAVWKAIGNPAPPETARALTPWLALARTAASRPGLRADVLCAASALARRLGAHQDAIDWCRRAEERDKQSQGVASQHTLIMLGYAYRDAGQPSQAIEAWTRASARKPANADLMLDLADITFDQGDFAQSQRWAERAAALNGSSPKARAALLAAQFRADGDPVDLVADIAPLIALADLSAAHPDSSYIRRCVSRACDGAPWLRMVPPPTEAICASYGELTRIEESGEGRIESVRSYMTSLEAPTAMSLHRARFPQASIEVGPVIEPDPRVPVTTEFGSPLWSYDGTEATATVPPPSTAALEVVHTIATGIWADPLVAYDKAAGFGALDTTALLGLLAHMPAPREPSWVAIGREHPLNWQRFAQVWVCVGILHHRTDEPWPQSARRALLLRLLFGPEDWTVEAAAFALCVSAWRFPAQRAEVAEVIGQRYLHAAKAVGRRPTQLHDPLARILLICPDVDPEIARQARTALAEEREAADATDVGQLKESLLRRWKRRKDG</sequence>
<dbReference type="SUPFAM" id="SSF48452">
    <property type="entry name" value="TPR-like"/>
    <property type="match status" value="1"/>
</dbReference>
<dbReference type="InterPro" id="IPR019734">
    <property type="entry name" value="TPR_rpt"/>
</dbReference>
<evidence type="ECO:0008006" key="4">
    <source>
        <dbReference type="Google" id="ProtNLM"/>
    </source>
</evidence>
<evidence type="ECO:0000256" key="1">
    <source>
        <dbReference type="PROSITE-ProRule" id="PRU00339"/>
    </source>
</evidence>
<keyword evidence="1" id="KW-0802">TPR repeat</keyword>
<dbReference type="Proteomes" id="UP000730482">
    <property type="component" value="Unassembled WGS sequence"/>
</dbReference>
<dbReference type="InterPro" id="IPR011990">
    <property type="entry name" value="TPR-like_helical_dom_sf"/>
</dbReference>
<dbReference type="SMART" id="SM00028">
    <property type="entry name" value="TPR"/>
    <property type="match status" value="3"/>
</dbReference>
<protein>
    <recommendedName>
        <fullName evidence="4">Tetratricopeptide repeat protein</fullName>
    </recommendedName>
</protein>
<reference evidence="2 3" key="1">
    <citation type="submission" date="2020-02" db="EMBL/GenBank/DDBJ databases">
        <title>Acidophilic actinobacteria isolated from forest soil.</title>
        <authorList>
            <person name="Golinska P."/>
        </authorList>
    </citation>
    <scope>NUCLEOTIDE SEQUENCE [LARGE SCALE GENOMIC DNA]</scope>
    <source>
        <strain evidence="2 3">NL8</strain>
    </source>
</reference>
<dbReference type="PROSITE" id="PS50005">
    <property type="entry name" value="TPR"/>
    <property type="match status" value="1"/>
</dbReference>
<comment type="caution">
    <text evidence="2">The sequence shown here is derived from an EMBL/GenBank/DDBJ whole genome shotgun (WGS) entry which is preliminary data.</text>
</comment>
<accession>A0ABS5KWF4</accession>
<dbReference type="RefSeq" id="WP_212012985.1">
    <property type="nucleotide sequence ID" value="NZ_JAAFYZ010000100.1"/>
</dbReference>
<name>A0ABS5KWF4_9ACTN</name>
<keyword evidence="3" id="KW-1185">Reference proteome</keyword>
<dbReference type="EMBL" id="JAAFYZ010000100">
    <property type="protein sequence ID" value="MBS2550368.1"/>
    <property type="molecule type" value="Genomic_DNA"/>
</dbReference>
<gene>
    <name evidence="2" type="ORF">KGQ19_26205</name>
</gene>
<evidence type="ECO:0000313" key="2">
    <source>
        <dbReference type="EMBL" id="MBS2550368.1"/>
    </source>
</evidence>
<proteinExistence type="predicted"/>
<evidence type="ECO:0000313" key="3">
    <source>
        <dbReference type="Proteomes" id="UP000730482"/>
    </source>
</evidence>
<dbReference type="Gene3D" id="1.25.40.10">
    <property type="entry name" value="Tetratricopeptide repeat domain"/>
    <property type="match status" value="2"/>
</dbReference>